<evidence type="ECO:0000313" key="1">
    <source>
        <dbReference type="EMBL" id="GAF72028.1"/>
    </source>
</evidence>
<gene>
    <name evidence="1" type="ORF">S01H1_12964</name>
</gene>
<proteinExistence type="predicted"/>
<comment type="caution">
    <text evidence="1">The sequence shown here is derived from an EMBL/GenBank/DDBJ whole genome shotgun (WGS) entry which is preliminary data.</text>
</comment>
<organism evidence="1">
    <name type="scientific">marine sediment metagenome</name>
    <dbReference type="NCBI Taxonomy" id="412755"/>
    <lineage>
        <taxon>unclassified sequences</taxon>
        <taxon>metagenomes</taxon>
        <taxon>ecological metagenomes</taxon>
    </lineage>
</organism>
<dbReference type="EMBL" id="BARS01006672">
    <property type="protein sequence ID" value="GAF72028.1"/>
    <property type="molecule type" value="Genomic_DNA"/>
</dbReference>
<name>X0RTB9_9ZZZZ</name>
<feature type="non-terminal residue" evidence="1">
    <location>
        <position position="1"/>
    </location>
</feature>
<reference evidence="1" key="1">
    <citation type="journal article" date="2014" name="Front. Microbiol.">
        <title>High frequency of phylogenetically diverse reductive dehalogenase-homologous genes in deep subseafloor sedimentary metagenomes.</title>
        <authorList>
            <person name="Kawai M."/>
            <person name="Futagami T."/>
            <person name="Toyoda A."/>
            <person name="Takaki Y."/>
            <person name="Nishi S."/>
            <person name="Hori S."/>
            <person name="Arai W."/>
            <person name="Tsubouchi T."/>
            <person name="Morono Y."/>
            <person name="Uchiyama I."/>
            <person name="Ito T."/>
            <person name="Fujiyama A."/>
            <person name="Inagaki F."/>
            <person name="Takami H."/>
        </authorList>
    </citation>
    <scope>NUCLEOTIDE SEQUENCE</scope>
    <source>
        <strain evidence="1">Expedition CK06-06</strain>
    </source>
</reference>
<protein>
    <submittedName>
        <fullName evidence="1">Uncharacterized protein</fullName>
    </submittedName>
</protein>
<sequence length="411" mass="46641">VQVYAEDPEPGSVETVEGEIDWPIFWQTFKQYAQWDLEWHDGSEWVSVKEDLDVQLSYPQLNTSKINLVFDASHSGNYRLTFAINKVVKDYAEKIDKYQYELTYDDVSIIFDWSDCANISGLVFSHGIKDNLFWFRIRRDNVPLGAHVEIDPATIATPNYVSIVSGVYQRNGFYASGRFWVFYSTGSNAYYESSTDGTTWSGAVTGIGYGAGWAFSVCYDVGTDLIHYSRYQNRETFYRAGTPETDGTITWITAEYKIYDGTSDSYYTNPSISVDSEGYAWIGLNRRSGSSYWPYVWKNANNDGTWSKEFGWRLHTTSSSLWRVIPVPLTDGKVYTVYAAEQSGGGAYEPKGQLYDDGFGDQEAVTADYLNEHSVFSATALGDDVHFVYNYWDAIKHVERPYSGSWGSPTI</sequence>
<feature type="non-terminal residue" evidence="1">
    <location>
        <position position="411"/>
    </location>
</feature>
<accession>X0RTB9</accession>
<dbReference type="AlphaFoldDB" id="X0RTB9"/>